<dbReference type="RefSeq" id="WP_183560382.1">
    <property type="nucleotide sequence ID" value="NZ_CBCSLB010000002.1"/>
</dbReference>
<dbReference type="PANTHER" id="PTHR43792">
    <property type="entry name" value="GNAT FAMILY, PUTATIVE (AFU_ORTHOLOGUE AFUA_3G00765)-RELATED-RELATED"/>
    <property type="match status" value="1"/>
</dbReference>
<proteinExistence type="predicted"/>
<organism evidence="2 3">
    <name type="scientific">Paenibacillus endophyticus</name>
    <dbReference type="NCBI Taxonomy" id="1294268"/>
    <lineage>
        <taxon>Bacteria</taxon>
        <taxon>Bacillati</taxon>
        <taxon>Bacillota</taxon>
        <taxon>Bacilli</taxon>
        <taxon>Bacillales</taxon>
        <taxon>Paenibacillaceae</taxon>
        <taxon>Paenibacillus</taxon>
    </lineage>
</organism>
<keyword evidence="2" id="KW-0012">Acyltransferase</keyword>
<evidence type="ECO:0000313" key="3">
    <source>
        <dbReference type="Proteomes" id="UP000518605"/>
    </source>
</evidence>
<keyword evidence="3" id="KW-1185">Reference proteome</keyword>
<feature type="domain" description="N-acetyltransferase" evidence="1">
    <location>
        <begin position="10"/>
        <end position="175"/>
    </location>
</feature>
<evidence type="ECO:0000259" key="1">
    <source>
        <dbReference type="PROSITE" id="PS51186"/>
    </source>
</evidence>
<sequence>MFHLLETERLLLREIAMEDAASLFACFSNENVTRYYGQETLAHIEQAEAFIDFFANSYREKRGIRWGIEIKGYEGLIGTIGFNAWSSKHKRAEIGYEIHPGHWRKGYSLEALARVISYGFDELGLTRIGAIVFTENEASHQLLAKAGFQKEGILRDYMYQNGKAHDTCVYSLLKNNQ</sequence>
<name>A0A7W5C7D0_9BACL</name>
<dbReference type="PANTHER" id="PTHR43792:SF9">
    <property type="entry name" value="RIBOSOMAL-PROTEIN-ALANINE ACETYLTRANSFERASE"/>
    <property type="match status" value="1"/>
</dbReference>
<dbReference type="InterPro" id="IPR016181">
    <property type="entry name" value="Acyl_CoA_acyltransferase"/>
</dbReference>
<comment type="caution">
    <text evidence="2">The sequence shown here is derived from an EMBL/GenBank/DDBJ whole genome shotgun (WGS) entry which is preliminary data.</text>
</comment>
<dbReference type="InterPro" id="IPR000182">
    <property type="entry name" value="GNAT_dom"/>
</dbReference>
<dbReference type="EC" id="2.3.1.267" evidence="2"/>
<dbReference type="AlphaFoldDB" id="A0A7W5C7D0"/>
<dbReference type="Proteomes" id="UP000518605">
    <property type="component" value="Unassembled WGS sequence"/>
</dbReference>
<dbReference type="SUPFAM" id="SSF55729">
    <property type="entry name" value="Acyl-CoA N-acyltransferases (Nat)"/>
    <property type="match status" value="1"/>
</dbReference>
<dbReference type="Gene3D" id="3.40.630.30">
    <property type="match status" value="1"/>
</dbReference>
<dbReference type="GO" id="GO:0005737">
    <property type="term" value="C:cytoplasm"/>
    <property type="evidence" value="ECO:0007669"/>
    <property type="project" value="TreeGrafter"/>
</dbReference>
<reference evidence="2 3" key="1">
    <citation type="submission" date="2020-08" db="EMBL/GenBank/DDBJ databases">
        <title>Genomic Encyclopedia of Type Strains, Phase III (KMG-III): the genomes of soil and plant-associated and newly described type strains.</title>
        <authorList>
            <person name="Whitman W."/>
        </authorList>
    </citation>
    <scope>NUCLEOTIDE SEQUENCE [LARGE SCALE GENOMIC DNA]</scope>
    <source>
        <strain evidence="2 3">CECT 8234</strain>
    </source>
</reference>
<dbReference type="Pfam" id="PF13302">
    <property type="entry name" value="Acetyltransf_3"/>
    <property type="match status" value="1"/>
</dbReference>
<gene>
    <name evidence="2" type="ORF">FHS16_001487</name>
</gene>
<keyword evidence="2" id="KW-0808">Transferase</keyword>
<dbReference type="PROSITE" id="PS51186">
    <property type="entry name" value="GNAT"/>
    <property type="match status" value="1"/>
</dbReference>
<dbReference type="InterPro" id="IPR051531">
    <property type="entry name" value="N-acetyltransferase"/>
</dbReference>
<protein>
    <submittedName>
        <fullName evidence="2">Ribosomal-protein-alanine N-acetyltransferase</fullName>
        <ecNumber evidence="2">2.3.1.267</ecNumber>
    </submittedName>
</protein>
<evidence type="ECO:0000313" key="2">
    <source>
        <dbReference type="EMBL" id="MBB3151444.1"/>
    </source>
</evidence>
<dbReference type="EMBL" id="JACHXW010000003">
    <property type="protein sequence ID" value="MBB3151444.1"/>
    <property type="molecule type" value="Genomic_DNA"/>
</dbReference>
<dbReference type="GO" id="GO:0008999">
    <property type="term" value="F:protein-N-terminal-alanine acetyltransferase activity"/>
    <property type="evidence" value="ECO:0007669"/>
    <property type="project" value="UniProtKB-EC"/>
</dbReference>
<accession>A0A7W5C7D0</accession>